<dbReference type="SUPFAM" id="SSF74653">
    <property type="entry name" value="TolA/TonB C-terminal domain"/>
    <property type="match status" value="1"/>
</dbReference>
<dbReference type="Gene3D" id="3.30.1150.10">
    <property type="match status" value="1"/>
</dbReference>
<dbReference type="EMBL" id="BMIT01000002">
    <property type="protein sequence ID" value="GGE83562.1"/>
    <property type="molecule type" value="Genomic_DNA"/>
</dbReference>
<organism evidence="2 3">
    <name type="scientific">Pseudoalteromonas gelatinilytica</name>
    <dbReference type="NCBI Taxonomy" id="1703256"/>
    <lineage>
        <taxon>Bacteria</taxon>
        <taxon>Pseudomonadati</taxon>
        <taxon>Pseudomonadota</taxon>
        <taxon>Gammaproteobacteria</taxon>
        <taxon>Alteromonadales</taxon>
        <taxon>Pseudoalteromonadaceae</taxon>
        <taxon>Pseudoalteromonas</taxon>
    </lineage>
</organism>
<sequence>MKKYLMLAGSLFVFGCTSIEEKPVKLEYADLAVSYNEMESAKWQQLERFPARYPKKAVIQAKEGCATIEYVITPQNEIRDIQVVASTNPVFANAAKDVITNWHWNELAKNITDKAVKTQTRFDFCFDTPEQSCKELKPNYSCPSSDIVYSTGTRVVKY</sequence>
<dbReference type="PROSITE" id="PS51257">
    <property type="entry name" value="PROKAR_LIPOPROTEIN"/>
    <property type="match status" value="1"/>
</dbReference>
<dbReference type="Proteomes" id="UP000638462">
    <property type="component" value="Unassembled WGS sequence"/>
</dbReference>
<name>A0ABQ1T5T1_9GAMM</name>
<evidence type="ECO:0000259" key="1">
    <source>
        <dbReference type="Pfam" id="PF03544"/>
    </source>
</evidence>
<reference evidence="3" key="1">
    <citation type="journal article" date="2019" name="Int. J. Syst. Evol. Microbiol.">
        <title>The Global Catalogue of Microorganisms (GCM) 10K type strain sequencing project: providing services to taxonomists for standard genome sequencing and annotation.</title>
        <authorList>
            <consortium name="The Broad Institute Genomics Platform"/>
            <consortium name="The Broad Institute Genome Sequencing Center for Infectious Disease"/>
            <person name="Wu L."/>
            <person name="Ma J."/>
        </authorList>
    </citation>
    <scope>NUCLEOTIDE SEQUENCE [LARGE SCALE GENOMIC DNA]</scope>
    <source>
        <strain evidence="3">CGMCC 1.15394</strain>
    </source>
</reference>
<dbReference type="InterPro" id="IPR037682">
    <property type="entry name" value="TonB_C"/>
</dbReference>
<gene>
    <name evidence="2" type="ORF">GCM10008027_05460</name>
</gene>
<dbReference type="Pfam" id="PF03544">
    <property type="entry name" value="TonB_C"/>
    <property type="match status" value="1"/>
</dbReference>
<proteinExistence type="predicted"/>
<feature type="domain" description="TonB C-terminal" evidence="1">
    <location>
        <begin position="52"/>
        <end position="124"/>
    </location>
</feature>
<dbReference type="RefSeq" id="WP_188727115.1">
    <property type="nucleotide sequence ID" value="NZ_BMIT01000002.1"/>
</dbReference>
<evidence type="ECO:0000313" key="2">
    <source>
        <dbReference type="EMBL" id="GGE83562.1"/>
    </source>
</evidence>
<comment type="caution">
    <text evidence="2">The sequence shown here is derived from an EMBL/GenBank/DDBJ whole genome shotgun (WGS) entry which is preliminary data.</text>
</comment>
<accession>A0ABQ1T5T1</accession>
<evidence type="ECO:0000313" key="3">
    <source>
        <dbReference type="Proteomes" id="UP000638462"/>
    </source>
</evidence>
<keyword evidence="3" id="KW-1185">Reference proteome</keyword>
<protein>
    <recommendedName>
        <fullName evidence="1">TonB C-terminal domain-containing protein</fullName>
    </recommendedName>
</protein>